<reference evidence="2" key="1">
    <citation type="journal article" date="2024" name="Proc. Natl. Acad. Sci. U.S.A.">
        <title>Extraordinary preservation of gene collinearity over three hundred million years revealed in homosporous lycophytes.</title>
        <authorList>
            <person name="Li C."/>
            <person name="Wickell D."/>
            <person name="Kuo L.Y."/>
            <person name="Chen X."/>
            <person name="Nie B."/>
            <person name="Liao X."/>
            <person name="Peng D."/>
            <person name="Ji J."/>
            <person name="Jenkins J."/>
            <person name="Williams M."/>
            <person name="Shu S."/>
            <person name="Plott C."/>
            <person name="Barry K."/>
            <person name="Rajasekar S."/>
            <person name="Grimwood J."/>
            <person name="Han X."/>
            <person name="Sun S."/>
            <person name="Hou Z."/>
            <person name="He W."/>
            <person name="Dai G."/>
            <person name="Sun C."/>
            <person name="Schmutz J."/>
            <person name="Leebens-Mack J.H."/>
            <person name="Li F.W."/>
            <person name="Wang L."/>
        </authorList>
    </citation>
    <scope>NUCLEOTIDE SEQUENCE [LARGE SCALE GENOMIC DNA]</scope>
    <source>
        <strain evidence="2">cv. PW_Plant_1</strain>
    </source>
</reference>
<proteinExistence type="predicted"/>
<accession>A0ACC2BI57</accession>
<evidence type="ECO:0000313" key="1">
    <source>
        <dbReference type="EMBL" id="KAJ7529443.1"/>
    </source>
</evidence>
<gene>
    <name evidence="1" type="ORF">O6H91_15G050500</name>
</gene>
<evidence type="ECO:0000313" key="2">
    <source>
        <dbReference type="Proteomes" id="UP001162992"/>
    </source>
</evidence>
<comment type="caution">
    <text evidence="1">The sequence shown here is derived from an EMBL/GenBank/DDBJ whole genome shotgun (WGS) entry which is preliminary data.</text>
</comment>
<protein>
    <submittedName>
        <fullName evidence="1">Uncharacterized protein</fullName>
    </submittedName>
</protein>
<sequence>MCASPLSRTMFTATWRKRLRPEFWSVHIVEGEFHSYHEQSHLICWIEDVTSRCVNLHLGSLVEEPQPMYEPQTPSPPPIRQQCRCERLHTRVFESYKRKPALNKRSEYVIH</sequence>
<dbReference type="Proteomes" id="UP001162992">
    <property type="component" value="Chromosome 15"/>
</dbReference>
<keyword evidence="2" id="KW-1185">Reference proteome</keyword>
<dbReference type="EMBL" id="CM055106">
    <property type="protein sequence ID" value="KAJ7529443.1"/>
    <property type="molecule type" value="Genomic_DNA"/>
</dbReference>
<organism evidence="1 2">
    <name type="scientific">Diphasiastrum complanatum</name>
    <name type="common">Issler's clubmoss</name>
    <name type="synonym">Lycopodium complanatum</name>
    <dbReference type="NCBI Taxonomy" id="34168"/>
    <lineage>
        <taxon>Eukaryota</taxon>
        <taxon>Viridiplantae</taxon>
        <taxon>Streptophyta</taxon>
        <taxon>Embryophyta</taxon>
        <taxon>Tracheophyta</taxon>
        <taxon>Lycopodiopsida</taxon>
        <taxon>Lycopodiales</taxon>
        <taxon>Lycopodiaceae</taxon>
        <taxon>Lycopodioideae</taxon>
        <taxon>Diphasiastrum</taxon>
    </lineage>
</organism>
<name>A0ACC2BI57_DIPCM</name>